<dbReference type="Proteomes" id="UP000656244">
    <property type="component" value="Unassembled WGS sequence"/>
</dbReference>
<evidence type="ECO:0008006" key="3">
    <source>
        <dbReference type="Google" id="ProtNLM"/>
    </source>
</evidence>
<name>A0A923H7J0_9FLAO</name>
<protein>
    <recommendedName>
        <fullName evidence="3">DUF4843 domain-containing protein</fullName>
    </recommendedName>
</protein>
<comment type="caution">
    <text evidence="1">The sequence shown here is derived from an EMBL/GenBank/DDBJ whole genome shotgun (WGS) entry which is preliminary data.</text>
</comment>
<proteinExistence type="predicted"/>
<dbReference type="EMBL" id="JACNMF010000002">
    <property type="protein sequence ID" value="MBC3758086.1"/>
    <property type="molecule type" value="Genomic_DNA"/>
</dbReference>
<accession>A0A923H7J0</accession>
<gene>
    <name evidence="1" type="ORF">H7U19_06695</name>
</gene>
<organism evidence="1 2">
    <name type="scientific">Hyunsoonleella aquatilis</name>
    <dbReference type="NCBI Taxonomy" id="2762758"/>
    <lineage>
        <taxon>Bacteria</taxon>
        <taxon>Pseudomonadati</taxon>
        <taxon>Bacteroidota</taxon>
        <taxon>Flavobacteriia</taxon>
        <taxon>Flavobacteriales</taxon>
        <taxon>Flavobacteriaceae</taxon>
    </lineage>
</organism>
<keyword evidence="2" id="KW-1185">Reference proteome</keyword>
<evidence type="ECO:0000313" key="2">
    <source>
        <dbReference type="Proteomes" id="UP000656244"/>
    </source>
</evidence>
<evidence type="ECO:0000313" key="1">
    <source>
        <dbReference type="EMBL" id="MBC3758086.1"/>
    </source>
</evidence>
<sequence length="234" mass="25553">MKKTIKAVLFLMVLTLFNCKESQDFELINYIAFENTVYDFGVDIQGSSTNQIKVYTTQLSGSDRQFSVEVDAEASSVDPSAYTVPSTVIVPANTNVGELPITISDINISAEGETLVLVFKNEDGLFIGEPITLNIKQICPVPETTLSITFDGFPEEQAWELYDASDSLLFSGGPYPDQTEFSQSFCLQSGTYKLIMLDAFGDGGGPYTITNNDNVIISGDGAYGFGEEQTFQIN</sequence>
<dbReference type="RefSeq" id="WP_186560510.1">
    <property type="nucleotide sequence ID" value="NZ_JACNMF010000002.1"/>
</dbReference>
<dbReference type="AlphaFoldDB" id="A0A923H7J0"/>
<reference evidence="1" key="1">
    <citation type="submission" date="2020-08" db="EMBL/GenBank/DDBJ databases">
        <title>Hyunsoonleella sp. strain SJ7 genome sequencing and assembly.</title>
        <authorList>
            <person name="Kim I."/>
        </authorList>
    </citation>
    <scope>NUCLEOTIDE SEQUENCE</scope>
    <source>
        <strain evidence="1">SJ7</strain>
    </source>
</reference>